<reference evidence="1 2" key="1">
    <citation type="journal article" date="2014" name="Genome Announc.">
        <title>Comparative Genome Analysis of Two Isolates of the Fish Pathogen Piscirickettsia salmonis from Different Hosts Reveals Major Differences in Virulence-Associated Secretion Systems.</title>
        <authorList>
            <person name="Bohle H."/>
            <person name="Henriquez P."/>
            <person name="Grothusen H."/>
            <person name="Navas E."/>
            <person name="Sandoval A."/>
            <person name="Bustamante F."/>
            <person name="Bustos P."/>
            <person name="Mancilla M."/>
        </authorList>
    </citation>
    <scope>NUCLEOTIDE SEQUENCE [LARGE SCALE GENOMIC DNA]</scope>
    <source>
        <strain evidence="2">B1-32597</strain>
    </source>
</reference>
<dbReference type="EMBL" id="CP012508">
    <property type="protein sequence ID" value="ALB22606.1"/>
    <property type="molecule type" value="Genomic_DNA"/>
</dbReference>
<sequence length="48" mass="5420">MLQMIIPLDIDKTLFNTDAILSLINNTLFLQSLVKINLVSGALYKKIK</sequence>
<name>A0AAC9EUX1_PISSA</name>
<dbReference type="AlphaFoldDB" id="A0AAC9EUX1"/>
<organism evidence="1 2">
    <name type="scientific">Piscirickettsia salmonis</name>
    <dbReference type="NCBI Taxonomy" id="1238"/>
    <lineage>
        <taxon>Bacteria</taxon>
        <taxon>Pseudomonadati</taxon>
        <taxon>Pseudomonadota</taxon>
        <taxon>Gammaproteobacteria</taxon>
        <taxon>Thiotrichales</taxon>
        <taxon>Piscirickettsiaceae</taxon>
        <taxon>Piscirickettsia</taxon>
    </lineage>
</organism>
<evidence type="ECO:0000313" key="2">
    <source>
        <dbReference type="Proteomes" id="UP000029558"/>
    </source>
</evidence>
<accession>A0AAC9EUX1</accession>
<protein>
    <submittedName>
        <fullName evidence="1">Uncharacterized protein</fullName>
    </submittedName>
</protein>
<evidence type="ECO:0000313" key="1">
    <source>
        <dbReference type="EMBL" id="ALB22606.1"/>
    </source>
</evidence>
<dbReference type="Proteomes" id="UP000029558">
    <property type="component" value="Chromosome"/>
</dbReference>
<proteinExistence type="predicted"/>
<gene>
    <name evidence="1" type="ORF">KU39_1424</name>
</gene>